<feature type="domain" description="Copper amine oxidase-like N-terminal" evidence="2">
    <location>
        <begin position="178"/>
        <end position="282"/>
    </location>
</feature>
<proteinExistence type="predicted"/>
<gene>
    <name evidence="3" type="ORF">ACFQ2I_11150</name>
</gene>
<evidence type="ECO:0000259" key="2">
    <source>
        <dbReference type="Pfam" id="PF07833"/>
    </source>
</evidence>
<evidence type="ECO:0000313" key="4">
    <source>
        <dbReference type="Proteomes" id="UP001596989"/>
    </source>
</evidence>
<dbReference type="Gene3D" id="3.30.457.10">
    <property type="entry name" value="Copper amine oxidase-like, N-terminal domain"/>
    <property type="match status" value="1"/>
</dbReference>
<dbReference type="Pfam" id="PF07833">
    <property type="entry name" value="Cu_amine_oxidN1"/>
    <property type="match status" value="1"/>
</dbReference>
<dbReference type="Proteomes" id="UP001596989">
    <property type="component" value="Unassembled WGS sequence"/>
</dbReference>
<reference evidence="4" key="1">
    <citation type="journal article" date="2019" name="Int. J. Syst. Evol. Microbiol.">
        <title>The Global Catalogue of Microorganisms (GCM) 10K type strain sequencing project: providing services to taxonomists for standard genome sequencing and annotation.</title>
        <authorList>
            <consortium name="The Broad Institute Genomics Platform"/>
            <consortium name="The Broad Institute Genome Sequencing Center for Infectious Disease"/>
            <person name="Wu L."/>
            <person name="Ma J."/>
        </authorList>
    </citation>
    <scope>NUCLEOTIDE SEQUENCE [LARGE SCALE GENOMIC DNA]</scope>
    <source>
        <strain evidence="4">CCUG 59129</strain>
    </source>
</reference>
<protein>
    <submittedName>
        <fullName evidence="3">Stalk domain-containing protein</fullName>
    </submittedName>
</protein>
<dbReference type="InterPro" id="IPR003409">
    <property type="entry name" value="MORN"/>
</dbReference>
<keyword evidence="4" id="KW-1185">Reference proteome</keyword>
<dbReference type="InterPro" id="IPR032675">
    <property type="entry name" value="LRR_dom_sf"/>
</dbReference>
<dbReference type="SUPFAM" id="SSF52058">
    <property type="entry name" value="L domain-like"/>
    <property type="match status" value="1"/>
</dbReference>
<evidence type="ECO:0000313" key="3">
    <source>
        <dbReference type="EMBL" id="MFD0959950.1"/>
    </source>
</evidence>
<dbReference type="InterPro" id="IPR036582">
    <property type="entry name" value="Mao_N_sf"/>
</dbReference>
<sequence length="667" mass="74176">MLQTNSKKWFSSILLIVSILIALGAVPVPAYAELDLDGELETLIRQELHMDENAHVTEEEVAVLTSFSADKMRNIASLQGMEHAVYLESLFLDDQSITDLSPVKSLKRLKWISVANNNISDLSPLNTLTELRYVNVYGNPLNEEADAVIAELQARGVTVENVLLPEPAAQPIAVFNDAEQLTFEIDPFIESGTTMVQFRPLFEAFGLEIGWDGETRTVTGTKERLKIELAIGSTTARVNDLEVTLPQAPTLKDGNTMIPLRFVGEATGRRVLWNGEARTIDINQTVTSYNFDMLFSNDIAYEGDSVDGMPHGKGKYFYKGTLLYEGEVVNGVIEGNGIMYDASYPDSYYEGKFSNNRFHGFGKTIYNNGSYHIGEYADGMRKGEGKLYASDDQLVYDGMFQHDAFHGQGTFYGEGFKYDGGFYLGYAHGNGREYVDEELTNTGEWHHGSKIAGETYLNGNLWYKGDYLNGSPNGMGAFYNEAGELAYRGSVSFYEQSGIGILYYEDGRRYIGEVLDGIAEGQGVLKAADGTVIHAGQFFDGEIDENPEETAASSAYTMKQLRRGATHFVIDGLENNNLGLTPQQAMMFIELGSEEHLQQFNKLTQEDKIAFMNGYAQAHWGEVLGVDECFTFIVYNQHAYASATLSYEIASEDVEMETDSEGWQIFE</sequence>
<dbReference type="PANTHER" id="PTHR23084">
    <property type="entry name" value="PHOSPHATIDYLINOSITOL-4-PHOSPHATE 5-KINASE RELATED"/>
    <property type="match status" value="1"/>
</dbReference>
<dbReference type="EMBL" id="JBHTJZ010000011">
    <property type="protein sequence ID" value="MFD0959950.1"/>
    <property type="molecule type" value="Genomic_DNA"/>
</dbReference>
<comment type="caution">
    <text evidence="3">The sequence shown here is derived from an EMBL/GenBank/DDBJ whole genome shotgun (WGS) entry which is preliminary data.</text>
</comment>
<organism evidence="3 4">
    <name type="scientific">Paenibacillus chungangensis</name>
    <dbReference type="NCBI Taxonomy" id="696535"/>
    <lineage>
        <taxon>Bacteria</taxon>
        <taxon>Bacillati</taxon>
        <taxon>Bacillota</taxon>
        <taxon>Bacilli</taxon>
        <taxon>Bacillales</taxon>
        <taxon>Paenibacillaceae</taxon>
        <taxon>Paenibacillus</taxon>
    </lineage>
</organism>
<dbReference type="Gene3D" id="3.80.10.10">
    <property type="entry name" value="Ribonuclease Inhibitor"/>
    <property type="match status" value="1"/>
</dbReference>
<dbReference type="InterPro" id="IPR001611">
    <property type="entry name" value="Leu-rich_rpt"/>
</dbReference>
<dbReference type="Gene3D" id="2.20.110.10">
    <property type="entry name" value="Histone H3 K4-specific methyltransferase SET7/9 N-terminal domain"/>
    <property type="match status" value="3"/>
</dbReference>
<evidence type="ECO:0000256" key="1">
    <source>
        <dbReference type="ARBA" id="ARBA00022737"/>
    </source>
</evidence>
<dbReference type="PANTHER" id="PTHR23084:SF263">
    <property type="entry name" value="MORN REPEAT-CONTAINING PROTEIN 1"/>
    <property type="match status" value="1"/>
</dbReference>
<dbReference type="RefSeq" id="WP_377564243.1">
    <property type="nucleotide sequence ID" value="NZ_JBHTJZ010000011.1"/>
</dbReference>
<dbReference type="InterPro" id="IPR012854">
    <property type="entry name" value="Cu_amine_oxidase-like_N"/>
</dbReference>
<keyword evidence="1" id="KW-0677">Repeat</keyword>
<dbReference type="Pfam" id="PF02493">
    <property type="entry name" value="MORN"/>
    <property type="match status" value="6"/>
</dbReference>
<dbReference type="SUPFAM" id="SSF82185">
    <property type="entry name" value="Histone H3 K4-specific methyltransferase SET7/9 N-terminal domain"/>
    <property type="match status" value="3"/>
</dbReference>
<accession>A0ABW3HQY8</accession>
<name>A0ABW3HQY8_9BACL</name>
<dbReference type="SUPFAM" id="SSF55383">
    <property type="entry name" value="Copper amine oxidase, domain N"/>
    <property type="match status" value="1"/>
</dbReference>
<dbReference type="SMART" id="SM00698">
    <property type="entry name" value="MORN"/>
    <property type="match status" value="7"/>
</dbReference>
<dbReference type="PROSITE" id="PS51450">
    <property type="entry name" value="LRR"/>
    <property type="match status" value="1"/>
</dbReference>